<name>A0ACA9K3K7_9GLOM</name>
<comment type="caution">
    <text evidence="1">The sequence shown here is derived from an EMBL/GenBank/DDBJ whole genome shotgun (WGS) entry which is preliminary data.</text>
</comment>
<evidence type="ECO:0000313" key="1">
    <source>
        <dbReference type="EMBL" id="CAG8450419.1"/>
    </source>
</evidence>
<sequence>MSIKFLIFLPIFVAFIYTLPIPQQSLPPIEELTLSPNATCYNVGQNVTARWNNEPN</sequence>
<proteinExistence type="predicted"/>
<reference evidence="1" key="1">
    <citation type="submission" date="2021-06" db="EMBL/GenBank/DDBJ databases">
        <authorList>
            <person name="Kallberg Y."/>
            <person name="Tangrot J."/>
            <person name="Rosling A."/>
        </authorList>
    </citation>
    <scope>NUCLEOTIDE SEQUENCE</scope>
    <source>
        <strain evidence="1">IL203A</strain>
    </source>
</reference>
<protein>
    <submittedName>
        <fullName evidence="1">14845_t:CDS:1</fullName>
    </submittedName>
</protein>
<organism evidence="1 2">
    <name type="scientific">Dentiscutata heterogama</name>
    <dbReference type="NCBI Taxonomy" id="1316150"/>
    <lineage>
        <taxon>Eukaryota</taxon>
        <taxon>Fungi</taxon>
        <taxon>Fungi incertae sedis</taxon>
        <taxon>Mucoromycota</taxon>
        <taxon>Glomeromycotina</taxon>
        <taxon>Glomeromycetes</taxon>
        <taxon>Diversisporales</taxon>
        <taxon>Gigasporaceae</taxon>
        <taxon>Dentiscutata</taxon>
    </lineage>
</organism>
<accession>A0ACA9K3K7</accession>
<gene>
    <name evidence="1" type="ORF">DHETER_LOCUS804</name>
</gene>
<dbReference type="Proteomes" id="UP000789702">
    <property type="component" value="Unassembled WGS sequence"/>
</dbReference>
<feature type="non-terminal residue" evidence="1">
    <location>
        <position position="56"/>
    </location>
</feature>
<keyword evidence="2" id="KW-1185">Reference proteome</keyword>
<evidence type="ECO:0000313" key="2">
    <source>
        <dbReference type="Proteomes" id="UP000789702"/>
    </source>
</evidence>
<dbReference type="EMBL" id="CAJVPU010000441">
    <property type="protein sequence ID" value="CAG8450419.1"/>
    <property type="molecule type" value="Genomic_DNA"/>
</dbReference>